<comment type="catalytic activity">
    <reaction evidence="1">
        <text>2 a phenolic donor + H2O2 = 2 a phenolic radical donor + 2 H2O</text>
        <dbReference type="Rhea" id="RHEA:56136"/>
        <dbReference type="ChEBI" id="CHEBI:15377"/>
        <dbReference type="ChEBI" id="CHEBI:16240"/>
        <dbReference type="ChEBI" id="CHEBI:139520"/>
        <dbReference type="ChEBI" id="CHEBI:139521"/>
        <dbReference type="EC" id="1.11.1.7"/>
    </reaction>
</comment>
<keyword evidence="8" id="KW-0560">Oxidoreductase</keyword>
<dbReference type="InterPro" id="IPR000823">
    <property type="entry name" value="Peroxidase_pln"/>
</dbReference>
<evidence type="ECO:0000313" key="14">
    <source>
        <dbReference type="Proteomes" id="UP001141552"/>
    </source>
</evidence>
<evidence type="ECO:0000256" key="10">
    <source>
        <dbReference type="PIRSR" id="PIRSR600823-2"/>
    </source>
</evidence>
<dbReference type="Proteomes" id="UP001141552">
    <property type="component" value="Unassembled WGS sequence"/>
</dbReference>
<dbReference type="PRINTS" id="PR00461">
    <property type="entry name" value="PLPEROXIDASE"/>
</dbReference>
<dbReference type="InterPro" id="IPR002016">
    <property type="entry name" value="Haem_peroxidase"/>
</dbReference>
<sequence>MVRHNVFPSILFDGSDGEKFAAPNLNSARGFEFLWCFGMQSGGISWKVPLGRRDGLVANQTGANATLPAPFDALDTIIAKFVAVGLNTIDVVSLSGL</sequence>
<comment type="cofactor">
    <cofactor evidence="2">
        <name>Ca(2+)</name>
        <dbReference type="ChEBI" id="CHEBI:29108"/>
    </cofactor>
</comment>
<comment type="cofactor">
    <cofactor evidence="3">
        <name>heme b</name>
        <dbReference type="ChEBI" id="CHEBI:60344"/>
    </cofactor>
</comment>
<evidence type="ECO:0000256" key="9">
    <source>
        <dbReference type="ARBA" id="ARBA00023004"/>
    </source>
</evidence>
<dbReference type="InterPro" id="IPR010255">
    <property type="entry name" value="Haem_peroxidase_sf"/>
</dbReference>
<comment type="caution">
    <text evidence="13">The sequence shown here is derived from an EMBL/GenBank/DDBJ whole genome shotgun (WGS) entry which is preliminary data.</text>
</comment>
<keyword evidence="9" id="KW-0408">Iron</keyword>
<dbReference type="Pfam" id="PF00141">
    <property type="entry name" value="peroxidase"/>
    <property type="match status" value="1"/>
</dbReference>
<dbReference type="PROSITE" id="PS50873">
    <property type="entry name" value="PEROXIDASE_4"/>
    <property type="match status" value="1"/>
</dbReference>
<evidence type="ECO:0000256" key="4">
    <source>
        <dbReference type="ARBA" id="ARBA00012313"/>
    </source>
</evidence>
<keyword evidence="7" id="KW-0479">Metal-binding</keyword>
<feature type="binding site" evidence="10">
    <location>
        <position position="68"/>
    </location>
    <ligand>
        <name>substrate</name>
    </ligand>
</feature>
<protein>
    <recommendedName>
        <fullName evidence="4">peroxidase</fullName>
        <ecNumber evidence="4">1.11.1.7</ecNumber>
    </recommendedName>
</protein>
<gene>
    <name evidence="13" type="ORF">Tsubulata_018604</name>
</gene>
<dbReference type="GO" id="GO:0140825">
    <property type="term" value="F:lactoperoxidase activity"/>
    <property type="evidence" value="ECO:0007669"/>
    <property type="project" value="UniProtKB-EC"/>
</dbReference>
<dbReference type="PANTHER" id="PTHR31388">
    <property type="entry name" value="PEROXIDASE 72-RELATED"/>
    <property type="match status" value="1"/>
</dbReference>
<evidence type="ECO:0000256" key="6">
    <source>
        <dbReference type="ARBA" id="ARBA00022617"/>
    </source>
</evidence>
<evidence type="ECO:0000256" key="1">
    <source>
        <dbReference type="ARBA" id="ARBA00000189"/>
    </source>
</evidence>
<dbReference type="GO" id="GO:0046872">
    <property type="term" value="F:metal ion binding"/>
    <property type="evidence" value="ECO:0007669"/>
    <property type="project" value="UniProtKB-KW"/>
</dbReference>
<proteinExistence type="inferred from homology"/>
<evidence type="ECO:0000313" key="13">
    <source>
        <dbReference type="EMBL" id="KAJ4849395.1"/>
    </source>
</evidence>
<name>A0A9Q0GI05_9ROSI</name>
<dbReference type="SUPFAM" id="SSF48113">
    <property type="entry name" value="Heme-dependent peroxidases"/>
    <property type="match status" value="1"/>
</dbReference>
<feature type="domain" description="Plant heme peroxidase family profile" evidence="12">
    <location>
        <begin position="27"/>
        <end position="97"/>
    </location>
</feature>
<keyword evidence="14" id="KW-1185">Reference proteome</keyword>
<dbReference type="GO" id="GO:0020037">
    <property type="term" value="F:heme binding"/>
    <property type="evidence" value="ECO:0007669"/>
    <property type="project" value="InterPro"/>
</dbReference>
<evidence type="ECO:0000256" key="3">
    <source>
        <dbReference type="ARBA" id="ARBA00001970"/>
    </source>
</evidence>
<evidence type="ECO:0000256" key="8">
    <source>
        <dbReference type="ARBA" id="ARBA00023002"/>
    </source>
</evidence>
<keyword evidence="5" id="KW-0575">Peroxidase</keyword>
<evidence type="ECO:0000256" key="11">
    <source>
        <dbReference type="RuleBase" id="RU004241"/>
    </source>
</evidence>
<reference evidence="13" key="2">
    <citation type="journal article" date="2023" name="Plants (Basel)">
        <title>Annotation of the Turnera subulata (Passifloraceae) Draft Genome Reveals the S-Locus Evolved after the Divergence of Turneroideae from Passifloroideae in a Stepwise Manner.</title>
        <authorList>
            <person name="Henning P.M."/>
            <person name="Roalson E.H."/>
            <person name="Mir W."/>
            <person name="McCubbin A.G."/>
            <person name="Shore J.S."/>
        </authorList>
    </citation>
    <scope>NUCLEOTIDE SEQUENCE</scope>
    <source>
        <tissue evidence="13">Leaves</tissue>
    </source>
</reference>
<reference evidence="13" key="1">
    <citation type="submission" date="2022-02" db="EMBL/GenBank/DDBJ databases">
        <authorList>
            <person name="Henning P.M."/>
            <person name="McCubbin A.G."/>
            <person name="Shore J.S."/>
        </authorList>
    </citation>
    <scope>NUCLEOTIDE SEQUENCE</scope>
    <source>
        <strain evidence="13">F60SS</strain>
        <tissue evidence="13">Leaves</tissue>
    </source>
</reference>
<dbReference type="GO" id="GO:0006979">
    <property type="term" value="P:response to oxidative stress"/>
    <property type="evidence" value="ECO:0007669"/>
    <property type="project" value="InterPro"/>
</dbReference>
<dbReference type="AlphaFoldDB" id="A0A9Q0GI05"/>
<accession>A0A9Q0GI05</accession>
<dbReference type="PANTHER" id="PTHR31388:SF6">
    <property type="entry name" value="PEROXIDASE"/>
    <property type="match status" value="1"/>
</dbReference>
<dbReference type="OrthoDB" id="2113341at2759"/>
<evidence type="ECO:0000256" key="7">
    <source>
        <dbReference type="ARBA" id="ARBA00022723"/>
    </source>
</evidence>
<dbReference type="Gene3D" id="1.10.520.10">
    <property type="match status" value="1"/>
</dbReference>
<evidence type="ECO:0000256" key="2">
    <source>
        <dbReference type="ARBA" id="ARBA00001913"/>
    </source>
</evidence>
<evidence type="ECO:0000256" key="5">
    <source>
        <dbReference type="ARBA" id="ARBA00022559"/>
    </source>
</evidence>
<comment type="similarity">
    <text evidence="11">Belongs to the peroxidase family.</text>
</comment>
<dbReference type="EC" id="1.11.1.7" evidence="4"/>
<keyword evidence="6" id="KW-0349">Heme</keyword>
<dbReference type="EMBL" id="JAKUCV010000615">
    <property type="protein sequence ID" value="KAJ4849395.1"/>
    <property type="molecule type" value="Genomic_DNA"/>
</dbReference>
<organism evidence="13 14">
    <name type="scientific">Turnera subulata</name>
    <dbReference type="NCBI Taxonomy" id="218843"/>
    <lineage>
        <taxon>Eukaryota</taxon>
        <taxon>Viridiplantae</taxon>
        <taxon>Streptophyta</taxon>
        <taxon>Embryophyta</taxon>
        <taxon>Tracheophyta</taxon>
        <taxon>Spermatophyta</taxon>
        <taxon>Magnoliopsida</taxon>
        <taxon>eudicotyledons</taxon>
        <taxon>Gunneridae</taxon>
        <taxon>Pentapetalae</taxon>
        <taxon>rosids</taxon>
        <taxon>fabids</taxon>
        <taxon>Malpighiales</taxon>
        <taxon>Passifloraceae</taxon>
        <taxon>Turnera</taxon>
    </lineage>
</organism>
<evidence type="ECO:0000259" key="12">
    <source>
        <dbReference type="PROSITE" id="PS50873"/>
    </source>
</evidence>